<dbReference type="Gene3D" id="3.30.9.10">
    <property type="entry name" value="D-Amino Acid Oxidase, subunit A, domain 2"/>
    <property type="match status" value="1"/>
</dbReference>
<evidence type="ECO:0000256" key="2">
    <source>
        <dbReference type="ARBA" id="ARBA00022630"/>
    </source>
</evidence>
<evidence type="ECO:0000256" key="1">
    <source>
        <dbReference type="ARBA" id="ARBA00001974"/>
    </source>
</evidence>
<protein>
    <submittedName>
        <fullName evidence="7">FAD dependent oxidoreductase</fullName>
    </submittedName>
</protein>
<sequence length="357" mass="39892">MTTIVIIGAGVVGCAIAQEIANENTDIHIIEKNSSFGEGVTSRNSGVIHAGLYYPPYSLKSTLCQEGRELLYQWCTQKSIPHKKTGKLVVAAKSEDEIWLENLYQNALKSGVKENYLKFLSKLEIQSISPYIKGVKALYSSESGIVDVPAFCRSLYVEAMKKSAQFHFDCEVQGITYKEGYTIHTTRGDIPCDIVINSAGLYADEIAKMAGIHKYTIYPWRGDYFKVKLPYKIDQLVYPVRQPTASGLGVHLTMNMEGNYFLGPDCEPSDSKENFGSKPEKLMKFYESASQLLDGLKSDMLSYETCGIRPKLRAFDEKEEKDFVISEDPPQFFNLVGIESPGLTASLAIARYVKDKI</sequence>
<dbReference type="PATRIC" id="fig|1618734.3.peg.215"/>
<organism evidence="7 8">
    <name type="scientific">Candidatus Nomurabacteria bacterium GW2011_GWA2_40_9</name>
    <dbReference type="NCBI Taxonomy" id="1618734"/>
    <lineage>
        <taxon>Bacteria</taxon>
        <taxon>Candidatus Nomuraibacteriota</taxon>
    </lineage>
</organism>
<reference evidence="7 8" key="1">
    <citation type="journal article" date="2015" name="Nature">
        <title>rRNA introns, odd ribosomes, and small enigmatic genomes across a large radiation of phyla.</title>
        <authorList>
            <person name="Brown C.T."/>
            <person name="Hug L.A."/>
            <person name="Thomas B.C."/>
            <person name="Sharon I."/>
            <person name="Castelle C.J."/>
            <person name="Singh A."/>
            <person name="Wilkins M.J."/>
            <person name="Williams K.H."/>
            <person name="Banfield J.F."/>
        </authorList>
    </citation>
    <scope>NUCLEOTIDE SEQUENCE [LARGE SCALE GENOMIC DNA]</scope>
</reference>
<dbReference type="AlphaFoldDB" id="A0A0G0TXE9"/>
<dbReference type="Pfam" id="PF01266">
    <property type="entry name" value="DAO"/>
    <property type="match status" value="1"/>
</dbReference>
<gene>
    <name evidence="7" type="ORF">UU24_C0006G0005</name>
</gene>
<comment type="cofactor">
    <cofactor evidence="1">
        <name>FAD</name>
        <dbReference type="ChEBI" id="CHEBI:57692"/>
    </cofactor>
</comment>
<dbReference type="EMBL" id="LBZW01000006">
    <property type="protein sequence ID" value="KKR79511.1"/>
    <property type="molecule type" value="Genomic_DNA"/>
</dbReference>
<dbReference type="InterPro" id="IPR006076">
    <property type="entry name" value="FAD-dep_OxRdtase"/>
</dbReference>
<evidence type="ECO:0000256" key="3">
    <source>
        <dbReference type="ARBA" id="ARBA00022827"/>
    </source>
</evidence>
<dbReference type="GO" id="GO:0047545">
    <property type="term" value="F:(S)-2-hydroxyglutarate dehydrogenase activity"/>
    <property type="evidence" value="ECO:0007669"/>
    <property type="project" value="TreeGrafter"/>
</dbReference>
<keyword evidence="4" id="KW-0560">Oxidoreductase</keyword>
<evidence type="ECO:0000313" key="8">
    <source>
        <dbReference type="Proteomes" id="UP000034749"/>
    </source>
</evidence>
<dbReference type="Proteomes" id="UP000034749">
    <property type="component" value="Unassembled WGS sequence"/>
</dbReference>
<name>A0A0G0TXE9_9BACT</name>
<accession>A0A0G0TXE9</accession>
<dbReference type="SUPFAM" id="SSF51905">
    <property type="entry name" value="FAD/NAD(P)-binding domain"/>
    <property type="match status" value="1"/>
</dbReference>
<comment type="similarity">
    <text evidence="5">Belongs to the L2HGDH family.</text>
</comment>
<dbReference type="PANTHER" id="PTHR43104">
    <property type="entry name" value="L-2-HYDROXYGLUTARATE DEHYDROGENASE, MITOCHONDRIAL"/>
    <property type="match status" value="1"/>
</dbReference>
<proteinExistence type="inferred from homology"/>
<comment type="caution">
    <text evidence="7">The sequence shown here is derived from an EMBL/GenBank/DDBJ whole genome shotgun (WGS) entry which is preliminary data.</text>
</comment>
<evidence type="ECO:0000313" key="7">
    <source>
        <dbReference type="EMBL" id="KKR79511.1"/>
    </source>
</evidence>
<dbReference type="InterPro" id="IPR036188">
    <property type="entry name" value="FAD/NAD-bd_sf"/>
</dbReference>
<dbReference type="PANTHER" id="PTHR43104:SF4">
    <property type="entry name" value="L-2-HYDROXYGLUTARATE DEHYDROGENASE, MITOCHONDRIAL"/>
    <property type="match status" value="1"/>
</dbReference>
<keyword evidence="2" id="KW-0285">Flavoprotein</keyword>
<evidence type="ECO:0000256" key="4">
    <source>
        <dbReference type="ARBA" id="ARBA00023002"/>
    </source>
</evidence>
<keyword evidence="3" id="KW-0274">FAD</keyword>
<evidence type="ECO:0000259" key="6">
    <source>
        <dbReference type="Pfam" id="PF01266"/>
    </source>
</evidence>
<feature type="domain" description="FAD dependent oxidoreductase" evidence="6">
    <location>
        <begin position="4"/>
        <end position="354"/>
    </location>
</feature>
<evidence type="ECO:0000256" key="5">
    <source>
        <dbReference type="ARBA" id="ARBA00037941"/>
    </source>
</evidence>
<dbReference type="Gene3D" id="3.50.50.60">
    <property type="entry name" value="FAD/NAD(P)-binding domain"/>
    <property type="match status" value="1"/>
</dbReference>